<dbReference type="SUPFAM" id="SSF56784">
    <property type="entry name" value="HAD-like"/>
    <property type="match status" value="1"/>
</dbReference>
<dbReference type="InterPro" id="IPR006356">
    <property type="entry name" value="HAD-SF_hydro_IIA_hyp3"/>
</dbReference>
<dbReference type="InterPro" id="IPR036412">
    <property type="entry name" value="HAD-like_sf"/>
</dbReference>
<reference evidence="1" key="1">
    <citation type="submission" date="2021-02" db="EMBL/GenBank/DDBJ databases">
        <title>Genome sequence of Rhodospirillales sp. strain TMPK1 isolated from soil.</title>
        <authorList>
            <person name="Nakai R."/>
            <person name="Kusada H."/>
            <person name="Tamaki H."/>
        </authorList>
    </citation>
    <scope>NUCLEOTIDE SEQUENCE</scope>
    <source>
        <strain evidence="1">TMPK1</strain>
    </source>
</reference>
<dbReference type="AlphaFoldDB" id="A0A8S8X8M9"/>
<dbReference type="CDD" id="cd07525">
    <property type="entry name" value="HAD_like"/>
    <property type="match status" value="1"/>
</dbReference>
<gene>
    <name evidence="1" type="ORF">TMPK1_05890</name>
</gene>
<dbReference type="GO" id="GO:0016791">
    <property type="term" value="F:phosphatase activity"/>
    <property type="evidence" value="ECO:0007669"/>
    <property type="project" value="TreeGrafter"/>
</dbReference>
<keyword evidence="2" id="KW-1185">Reference proteome</keyword>
<comment type="caution">
    <text evidence="1">The sequence shown here is derived from an EMBL/GenBank/DDBJ whole genome shotgun (WGS) entry which is preliminary data.</text>
</comment>
<dbReference type="InterPro" id="IPR023214">
    <property type="entry name" value="HAD_sf"/>
</dbReference>
<dbReference type="EMBL" id="BOPV01000001">
    <property type="protein sequence ID" value="GIL38352.1"/>
    <property type="molecule type" value="Genomic_DNA"/>
</dbReference>
<dbReference type="PANTHER" id="PTHR19288">
    <property type="entry name" value="4-NITROPHENYLPHOSPHATASE-RELATED"/>
    <property type="match status" value="1"/>
</dbReference>
<proteinExistence type="predicted"/>
<accession>A0A8S8X8M9</accession>
<dbReference type="NCBIfam" id="TIGR01460">
    <property type="entry name" value="HAD-SF-IIA"/>
    <property type="match status" value="1"/>
</dbReference>
<dbReference type="NCBIfam" id="TIGR01459">
    <property type="entry name" value="HAD-SF-IIA-hyp4"/>
    <property type="match status" value="1"/>
</dbReference>
<dbReference type="GO" id="GO:0005737">
    <property type="term" value="C:cytoplasm"/>
    <property type="evidence" value="ECO:0007669"/>
    <property type="project" value="TreeGrafter"/>
</dbReference>
<sequence>MIDKVRSVEGLAAIISDFDGVLLDQWGVLHDGVEAFPGALDALHGLRGLGKRIVLLSNSARRTDSNRVTLRGTGIADALYDDVVTSGEATFVALQERAVAPFDTLGRRAYPLGKPHTVQLVEGLPYDVEHDINRADFIVMGTADSPEKTVADYETLLRTAAERGLIAVCANPDRVAVQAGETLMAPGAIAARYEELGGKVAYIGKPFAPIYREALARLGVSDPSRVLAVGDSLEHDIAGGRAAGCATLWLRGGIHAAERDDAALYQRFAVQPDFVAERLAW</sequence>
<dbReference type="Gene3D" id="3.40.50.1000">
    <property type="entry name" value="HAD superfamily/HAD-like"/>
    <property type="match status" value="2"/>
</dbReference>
<dbReference type="PANTHER" id="PTHR19288:SF90">
    <property type="entry name" value="OS08G0542600 PROTEIN"/>
    <property type="match status" value="1"/>
</dbReference>
<name>A0A8S8X8M9_9PROT</name>
<organism evidence="1 2">
    <name type="scientific">Roseiterribacter gracilis</name>
    <dbReference type="NCBI Taxonomy" id="2812848"/>
    <lineage>
        <taxon>Bacteria</taxon>
        <taxon>Pseudomonadati</taxon>
        <taxon>Pseudomonadota</taxon>
        <taxon>Alphaproteobacteria</taxon>
        <taxon>Rhodospirillales</taxon>
        <taxon>Roseiterribacteraceae</taxon>
        <taxon>Roseiterribacter</taxon>
    </lineage>
</organism>
<evidence type="ECO:0000313" key="1">
    <source>
        <dbReference type="EMBL" id="GIL38352.1"/>
    </source>
</evidence>
<protein>
    <submittedName>
        <fullName evidence="1">Haloacid dehalogenase</fullName>
    </submittedName>
</protein>
<dbReference type="RefSeq" id="WP_420241337.1">
    <property type="nucleotide sequence ID" value="NZ_BOPV01000001.1"/>
</dbReference>
<dbReference type="Pfam" id="PF13242">
    <property type="entry name" value="Hydrolase_like"/>
    <property type="match status" value="1"/>
</dbReference>
<evidence type="ECO:0000313" key="2">
    <source>
        <dbReference type="Proteomes" id="UP000681075"/>
    </source>
</evidence>
<dbReference type="Pfam" id="PF13344">
    <property type="entry name" value="Hydrolase_6"/>
    <property type="match status" value="1"/>
</dbReference>
<dbReference type="InterPro" id="IPR006357">
    <property type="entry name" value="HAD-SF_hydro_IIA"/>
</dbReference>
<dbReference type="Proteomes" id="UP000681075">
    <property type="component" value="Unassembled WGS sequence"/>
</dbReference>